<accession>A0ABT3U0V0</accession>
<name>A0ABT3U0V0_9ACTN</name>
<comment type="caution">
    <text evidence="1">The sequence shown here is derived from an EMBL/GenBank/DDBJ whole genome shotgun (WGS) entry which is preliminary data.</text>
</comment>
<sequence>MSAADRTAQRVEELLDRLSASADPAVHDTAEELVRALMEFYGLALQRAVTLLSGRSGNPLRALLDDDITAGVLALHDLHPDDVRARVQRALKSADAAGTEVTAHDPETGTLRLRAGASGGGCGCSGSTADRRERIEAALACHAPEIAAVEFVEAPTEREPVLLQIARAPSPPASGGEAP</sequence>
<dbReference type="RefSeq" id="WP_266603371.1">
    <property type="nucleotide sequence ID" value="NZ_JAPHNL010000285.1"/>
</dbReference>
<protein>
    <recommendedName>
        <fullName evidence="3">NifU family protein</fullName>
    </recommendedName>
</protein>
<dbReference type="Proteomes" id="UP001163064">
    <property type="component" value="Unassembled WGS sequence"/>
</dbReference>
<evidence type="ECO:0008006" key="3">
    <source>
        <dbReference type="Google" id="ProtNLM"/>
    </source>
</evidence>
<proteinExistence type="predicted"/>
<gene>
    <name evidence="1" type="ORF">OFY01_24585</name>
</gene>
<keyword evidence="2" id="KW-1185">Reference proteome</keyword>
<evidence type="ECO:0000313" key="1">
    <source>
        <dbReference type="EMBL" id="MCX3062879.1"/>
    </source>
</evidence>
<reference evidence="1" key="1">
    <citation type="submission" date="2022-10" db="EMBL/GenBank/DDBJ databases">
        <title>Streptomyces beihaiensis sp. nov., a chitin degrading actinobacterium, isolated from shrimp pond soil.</title>
        <authorList>
            <person name="Xie J."/>
            <person name="Shen N."/>
        </authorList>
    </citation>
    <scope>NUCLEOTIDE SEQUENCE</scope>
    <source>
        <strain evidence="1">GXMU-J5</strain>
    </source>
</reference>
<evidence type="ECO:0000313" key="2">
    <source>
        <dbReference type="Proteomes" id="UP001163064"/>
    </source>
</evidence>
<dbReference type="EMBL" id="JAPHNL010000285">
    <property type="protein sequence ID" value="MCX3062879.1"/>
    <property type="molecule type" value="Genomic_DNA"/>
</dbReference>
<organism evidence="1 2">
    <name type="scientific">Streptomyces beihaiensis</name>
    <dbReference type="NCBI Taxonomy" id="2984495"/>
    <lineage>
        <taxon>Bacteria</taxon>
        <taxon>Bacillati</taxon>
        <taxon>Actinomycetota</taxon>
        <taxon>Actinomycetes</taxon>
        <taxon>Kitasatosporales</taxon>
        <taxon>Streptomycetaceae</taxon>
        <taxon>Streptomyces</taxon>
    </lineage>
</organism>